<accession>A6G146</accession>
<reference evidence="2 3" key="1">
    <citation type="submission" date="2007-06" db="EMBL/GenBank/DDBJ databases">
        <authorList>
            <person name="Shimkets L."/>
            <person name="Ferriera S."/>
            <person name="Johnson J."/>
            <person name="Kravitz S."/>
            <person name="Beeson K."/>
            <person name="Sutton G."/>
            <person name="Rogers Y.-H."/>
            <person name="Friedman R."/>
            <person name="Frazier M."/>
            <person name="Venter J.C."/>
        </authorList>
    </citation>
    <scope>NUCLEOTIDE SEQUENCE [LARGE SCALE GENOMIC DNA]</scope>
    <source>
        <strain evidence="2 3">SIR-1</strain>
    </source>
</reference>
<organism evidence="2 3">
    <name type="scientific">Plesiocystis pacifica SIR-1</name>
    <dbReference type="NCBI Taxonomy" id="391625"/>
    <lineage>
        <taxon>Bacteria</taxon>
        <taxon>Pseudomonadati</taxon>
        <taxon>Myxococcota</taxon>
        <taxon>Polyangia</taxon>
        <taxon>Nannocystales</taxon>
        <taxon>Nannocystaceae</taxon>
        <taxon>Plesiocystis</taxon>
    </lineage>
</organism>
<keyword evidence="3" id="KW-1185">Reference proteome</keyword>
<dbReference type="Proteomes" id="UP000005801">
    <property type="component" value="Unassembled WGS sequence"/>
</dbReference>
<feature type="region of interest" description="Disordered" evidence="1">
    <location>
        <begin position="1"/>
        <end position="20"/>
    </location>
</feature>
<comment type="caution">
    <text evidence="2">The sequence shown here is derived from an EMBL/GenBank/DDBJ whole genome shotgun (WGS) entry which is preliminary data.</text>
</comment>
<proteinExistence type="predicted"/>
<protein>
    <recommendedName>
        <fullName evidence="4">DUF4157 domain-containing protein</fullName>
    </recommendedName>
</protein>
<sequence length="579" mass="63832">MQRQADADRGGGADATRERASLGISGSASAYPHLSTINAAFGERRVAPKAHLDGRARAANAALGSRGFSLDGHVAFASSTPSLFEATHEAVHELQRARGEQPEGGGRSGDRYEAQANEVALAVTEGRDVSRSLAPLGAAGASGGASEGGGSLQFLKEGETMEYVRNQKMRVANRRASVDATHGESYAKHRIFVGALVGRDEFLDPVRQAIKDAHDTVTTNADADRWMGQHALHINRYILEKIKAGTCRNFAEMTLSRHVETTQNQWVYVAGVEGYIANESGVGVSHYDHGWTLTSPVQLPLVRAGGLLGRGPLMLPNNLDAQVNVQDVTVMDPWDSHKIMSIDRFLRQGKNYYARNFRYGDIKIYNVVQSHGAQTHAGLFPQTLIRAIKNGAQAALRAEMRRKEYPSDRRTIYEDNKRSGLDKDNSQVWEFDRVKQTHVEHVDAARLWELTRGIPNARVQAAFDSWRVDANATIDWARQGSARAAFDYMVRRGGASRAAIYSCVDTTQALPAALTGDRLWKMAKHLSWRADDKVLELTTLVRNMSPQQLRELRREASNSNFTNHIVPKLSQTQRTALGL</sequence>
<evidence type="ECO:0008006" key="4">
    <source>
        <dbReference type="Google" id="ProtNLM"/>
    </source>
</evidence>
<dbReference type="STRING" id="391625.PPSIR1_11215"/>
<name>A6G146_9BACT</name>
<evidence type="ECO:0000313" key="3">
    <source>
        <dbReference type="Proteomes" id="UP000005801"/>
    </source>
</evidence>
<dbReference type="AlphaFoldDB" id="A6G146"/>
<dbReference type="EMBL" id="ABCS01000011">
    <property type="protein sequence ID" value="EDM80341.1"/>
    <property type="molecule type" value="Genomic_DNA"/>
</dbReference>
<gene>
    <name evidence="2" type="ORF">PPSIR1_11215</name>
</gene>
<evidence type="ECO:0000256" key="1">
    <source>
        <dbReference type="SAM" id="MobiDB-lite"/>
    </source>
</evidence>
<dbReference type="eggNOG" id="ENOG5033HQH">
    <property type="taxonomic scope" value="Bacteria"/>
</dbReference>
<evidence type="ECO:0000313" key="2">
    <source>
        <dbReference type="EMBL" id="EDM80341.1"/>
    </source>
</evidence>